<dbReference type="NCBIfam" id="TIGR01477">
    <property type="entry name" value="RIFIN"/>
    <property type="match status" value="3"/>
</dbReference>
<sequence length="1065" mass="117063">MYNEDYIITKVKLAFKLREHSQIFCINERDVFFKNVSRCYVSSKKNTYIKYNTLNTKLIRAHRTLCECELYALSNYDNDPEMKEVMQQFDRQSSQRFLEYDDRMAEKRMQCKDQCDKEIQKIILKDKLEKELMDKFATLQTDIQNDAIPTCVCEKSIADKVEKGCLKCAQNLGGIVVPSSGVLGGIGEFGLSVWKPAALAAAKEFAAKAGAAQGAIAGNAHGIKIVNLFLKGLGVEELIPGISKTVSSTGNYTKVTEFANTIYWKYAGTCTSLKRGFQAPAACKGFELKFGIFRIDGSAGPPAKVAIPQVINQLVGEATQGANAKAAMVASDKTLAVETAKKNAIETTFMGYHNAIIASIVAIIVIVLIMVGSPHKNPSITPNHPSNTRLLCDCELYAPSNYDNDPEMKEVMEIFDRQTSERFHEYDERMKTTRQKCKDKCDEAIQKIILKDKMEKQMAQQLTTLETKIDTNDIPTCICEKSLADKVEKNCLACGGMLSGGIAPTVGLIGSVAVHVWKPVALEAAIKAALDAAAIDISAAAEAAGKIAGDIHGMKIVILFLKGLGVEELYPQLLESIGTTTHYTEVLKIANAIIGKYKENCAWNITPATRDMCTDVGTKFNIIGKASRDFLPTEPGITRKVYDIVDNATSSAQRAANAKVAEVAAAKKAAIEAAQEKTIEAASYNLYAAIGYSILAILIIVLIMIYNQRNHNSTTPHHPPNTRSLCECKLYSPANYDSDPEMKSIMQQFEDRTTQRFHEYDERMKTTRQKCKEQCEKDIQKIILKDKLEKELMDKFATLQTDIQNDAIPTCICEKSLEDKMEKECLKCAQNLGGIVAPSTGVLGEIAALAVNAWKTTEIAAATQEAIAKGLALGKIAGEAAGVAKVIDLVKSTFKIEELGGQSFESFFTATSYKKVASITQALYDEYADICLPRFTAFGTVRGVRYNSSSPICTFVEEGILATSRGKGGSPIEFIGKKVETMVSKAEGVATARAADVAAAEKAEILETSTKAIETTTTPYYTPIIVSIVAIVVIILTMVIIYKILRYRRKKRMKKKLQYIKLLEE</sequence>
<dbReference type="Pfam" id="PF02009">
    <property type="entry name" value="RIFIN"/>
    <property type="match status" value="3"/>
</dbReference>
<organism evidence="2 3">
    <name type="scientific">Plasmodium falciparum FCH/4</name>
    <dbReference type="NCBI Taxonomy" id="1036724"/>
    <lineage>
        <taxon>Eukaryota</taxon>
        <taxon>Sar</taxon>
        <taxon>Alveolata</taxon>
        <taxon>Apicomplexa</taxon>
        <taxon>Aconoidasida</taxon>
        <taxon>Haemosporida</taxon>
        <taxon>Plasmodiidae</taxon>
        <taxon>Plasmodium</taxon>
        <taxon>Plasmodium (Laverania)</taxon>
    </lineage>
</organism>
<gene>
    <name evidence="2" type="ORF">PFFCH_04727</name>
</gene>
<reference evidence="2 3" key="1">
    <citation type="submission" date="2013-02" db="EMBL/GenBank/DDBJ databases">
        <title>The Genome Annotation of Plasmodium falciparum FCH/4.</title>
        <authorList>
            <consortium name="The Broad Institute Genome Sequencing Platform"/>
            <consortium name="The Broad Institute Genome Sequencing Center for Infectious Disease"/>
            <person name="Neafsey D."/>
            <person name="Hoffman S."/>
            <person name="Volkman S."/>
            <person name="Rosenthal P."/>
            <person name="Walker B."/>
            <person name="Young S.K."/>
            <person name="Zeng Q."/>
            <person name="Gargeya S."/>
            <person name="Fitzgerald M."/>
            <person name="Haas B."/>
            <person name="Abouelleil A."/>
            <person name="Allen A.W."/>
            <person name="Alvarado L."/>
            <person name="Arachchi H.M."/>
            <person name="Berlin A.M."/>
            <person name="Chapman S.B."/>
            <person name="Gainer-Dewar J."/>
            <person name="Goldberg J."/>
            <person name="Griggs A."/>
            <person name="Gujja S."/>
            <person name="Hansen M."/>
            <person name="Howarth C."/>
            <person name="Imamovic A."/>
            <person name="Ireland A."/>
            <person name="Larimer J."/>
            <person name="McCowan C."/>
            <person name="Murphy C."/>
            <person name="Pearson M."/>
            <person name="Poon T.W."/>
            <person name="Priest M."/>
            <person name="Roberts A."/>
            <person name="Saif S."/>
            <person name="Shea T."/>
            <person name="Sisk P."/>
            <person name="Sykes S."/>
            <person name="Wortman J."/>
            <person name="Nusbaum C."/>
            <person name="Birren B."/>
        </authorList>
    </citation>
    <scope>NUCLEOTIDE SEQUENCE [LARGE SCALE GENOMIC DNA]</scope>
    <source>
        <strain evidence="2 3">FCH/4</strain>
    </source>
</reference>
<proteinExistence type="predicted"/>
<evidence type="ECO:0000313" key="2">
    <source>
        <dbReference type="EMBL" id="ETW27852.1"/>
    </source>
</evidence>
<accession>A0A024VH62</accession>
<protein>
    <recommendedName>
        <fullName evidence="4">Surface antigen</fullName>
    </recommendedName>
</protein>
<dbReference type="Proteomes" id="UP000030656">
    <property type="component" value="Unassembled WGS sequence"/>
</dbReference>
<feature type="transmembrane region" description="Helical" evidence="1">
    <location>
        <begin position="686"/>
        <end position="706"/>
    </location>
</feature>
<keyword evidence="1" id="KW-0472">Membrane</keyword>
<dbReference type="AlphaFoldDB" id="A0A024VH62"/>
<keyword evidence="1" id="KW-0812">Transmembrane</keyword>
<evidence type="ECO:0000256" key="1">
    <source>
        <dbReference type="SAM" id="Phobius"/>
    </source>
</evidence>
<keyword evidence="1" id="KW-1133">Transmembrane helix</keyword>
<feature type="transmembrane region" description="Helical" evidence="1">
    <location>
        <begin position="1020"/>
        <end position="1045"/>
    </location>
</feature>
<evidence type="ECO:0008006" key="4">
    <source>
        <dbReference type="Google" id="ProtNLM"/>
    </source>
</evidence>
<evidence type="ECO:0000313" key="3">
    <source>
        <dbReference type="Proteomes" id="UP000030656"/>
    </source>
</evidence>
<reference evidence="2 3" key="2">
    <citation type="submission" date="2013-02" db="EMBL/GenBank/DDBJ databases">
        <title>The Genome Sequence of Plasmodium falciparum FCH/4.</title>
        <authorList>
            <consortium name="The Broad Institute Genome Sequencing Platform"/>
            <consortium name="The Broad Institute Genome Sequencing Center for Infectious Disease"/>
            <person name="Neafsey D."/>
            <person name="Cheeseman I."/>
            <person name="Volkman S."/>
            <person name="Adams J."/>
            <person name="Walker B."/>
            <person name="Young S.K."/>
            <person name="Zeng Q."/>
            <person name="Gargeya S."/>
            <person name="Fitzgerald M."/>
            <person name="Haas B."/>
            <person name="Abouelleil A."/>
            <person name="Alvarado L."/>
            <person name="Arachchi H.M."/>
            <person name="Berlin A.M."/>
            <person name="Chapman S.B."/>
            <person name="Dewar J."/>
            <person name="Goldberg J."/>
            <person name="Griggs A."/>
            <person name="Gujja S."/>
            <person name="Hansen M."/>
            <person name="Howarth C."/>
            <person name="Imamovic A."/>
            <person name="Larimer J."/>
            <person name="McCowan C."/>
            <person name="Murphy C."/>
            <person name="Neiman D."/>
            <person name="Pearson M."/>
            <person name="Priest M."/>
            <person name="Roberts A."/>
            <person name="Saif S."/>
            <person name="Shea T."/>
            <person name="Sisk P."/>
            <person name="Sykes S."/>
            <person name="Wortman J."/>
            <person name="Nusbaum C."/>
            <person name="Birren B."/>
        </authorList>
    </citation>
    <scope>NUCLEOTIDE SEQUENCE [LARGE SCALE GENOMIC DNA]</scope>
    <source>
        <strain evidence="2 3">FCH/4</strain>
    </source>
</reference>
<dbReference type="InterPro" id="IPR006373">
    <property type="entry name" value="VSA_Rifin"/>
</dbReference>
<dbReference type="EMBL" id="KI928060">
    <property type="protein sequence ID" value="ETW27852.1"/>
    <property type="molecule type" value="Genomic_DNA"/>
</dbReference>
<feature type="transmembrane region" description="Helical" evidence="1">
    <location>
        <begin position="351"/>
        <end position="371"/>
    </location>
</feature>
<name>A0A024VH62_PLAFA</name>